<name>A0A3S7GVH1_STAHO</name>
<reference evidence="6" key="1">
    <citation type="submission" date="2016-02" db="EMBL/GenBank/DDBJ databases">
        <title>Genomic sequence of a clinical Staphylococcus hominis isolate.</title>
        <authorList>
            <person name="McClure J.M."/>
            <person name="Zhang K."/>
        </authorList>
    </citation>
    <scope>NUCLEOTIDE SEQUENCE</scope>
    <source>
        <strain evidence="6">C34847</strain>
    </source>
</reference>
<feature type="domain" description="Peptidase C51" evidence="5">
    <location>
        <begin position="602"/>
        <end position="731"/>
    </location>
</feature>
<feature type="compositionally biased region" description="Polar residues" evidence="3">
    <location>
        <begin position="264"/>
        <end position="274"/>
    </location>
</feature>
<comment type="similarity">
    <text evidence="1">In the N-terminal section; belongs to the N-acetylmuramoyl-L-alanine amidase 2 family.</text>
</comment>
<dbReference type="InterPro" id="IPR002901">
    <property type="entry name" value="MGlyc_endo_b_GlcNAc-like_dom"/>
</dbReference>
<feature type="compositionally biased region" description="Polar residues" evidence="3">
    <location>
        <begin position="217"/>
        <end position="229"/>
    </location>
</feature>
<feature type="chain" id="PRO_5019368392" evidence="4">
    <location>
        <begin position="28"/>
        <end position="733"/>
    </location>
</feature>
<feature type="compositionally biased region" description="Low complexity" evidence="3">
    <location>
        <begin position="230"/>
        <end position="259"/>
    </location>
</feature>
<feature type="region of interest" description="Disordered" evidence="3">
    <location>
        <begin position="331"/>
        <end position="396"/>
    </location>
</feature>
<dbReference type="Gene3D" id="4.10.80.30">
    <property type="entry name" value="DNA polymerase, domain 6"/>
    <property type="match status" value="1"/>
</dbReference>
<evidence type="ECO:0000259" key="5">
    <source>
        <dbReference type="PROSITE" id="PS50911"/>
    </source>
</evidence>
<sequence>MSKQKFMIYLLTTTLVLPTFTSSVAQAEENTKETKTSESNNEDSTSTSETTRTESNEIPSSENSTSDSSDNNKKQDSQSKESQSDTVSNEDAASHSKPSSTHSKNNRSSHTKDEDTYHTPLSVFNMNGSNHSFSSNFLDPSHFENGFSLTSLISSLFHFDDDISKYEHVESDSSSSNTNDDKNATNTTSSDEDRTESSHQHTTIDPSPQDSSDKSNSHTTPSNQSEVLTENNQSDQSSESSFKYSNSNNNYSTDDSSVSKALDSLNQLASDLNDSNTNESSTSENSNQSTSQQTTKNTTSQTSQEEQATPNKDRQQSEDVLDALLDKYSDKATQTHKDYTSSKKDSTSQASQNEDSKKDTSTTQDQLDTNKDNPQLPTEKQLKHKQEAPQSFENDFKQSNTRAISLFQDVPQLDGNNVTNGKMAVVENKATREFITSIAKDAHKIGQDNDIYASVMIAQAILESSSGNSALAQAPNYNLFGMKGSYKGASVNFNTLEASSDNHIFSINASFRKYPNLKASLKDYADLIKHGIDGNPTIYKSSWKNIAPSYRSATRHLSQTYATDPNYATKLNSLIEHYNLTDFDKKHMPDLDKYSKSTGSSGTDVSGSAFKPFSISDVASPYPYGQCTWYVYERVQQFDKHVGGHWGDAHNWDNSAEDAGYSVSTTPKNHTAVVFEAGQSGASGLYGHVAFVEKVNDDGSIIISESNVKGLGIVSYRQIDADTASSLHYIQPK</sequence>
<feature type="compositionally biased region" description="Basic and acidic residues" evidence="3">
    <location>
        <begin position="331"/>
        <end position="346"/>
    </location>
</feature>
<dbReference type="Gene3D" id="3.90.1720.10">
    <property type="entry name" value="endopeptidase domain like (from Nostoc punctiforme)"/>
    <property type="match status" value="1"/>
</dbReference>
<dbReference type="Pfam" id="PF01832">
    <property type="entry name" value="Glucosaminidase"/>
    <property type="match status" value="1"/>
</dbReference>
<dbReference type="InterPro" id="IPR051056">
    <property type="entry name" value="Glycosyl_Hydrolase_73"/>
</dbReference>
<dbReference type="SUPFAM" id="SSF54001">
    <property type="entry name" value="Cysteine proteinases"/>
    <property type="match status" value="1"/>
</dbReference>
<dbReference type="Pfam" id="PF05257">
    <property type="entry name" value="CHAP"/>
    <property type="match status" value="1"/>
</dbReference>
<evidence type="ECO:0000256" key="3">
    <source>
        <dbReference type="SAM" id="MobiDB-lite"/>
    </source>
</evidence>
<feature type="region of interest" description="Disordered" evidence="3">
    <location>
        <begin position="26"/>
        <end position="123"/>
    </location>
</feature>
<feature type="compositionally biased region" description="Polar residues" evidence="3">
    <location>
        <begin position="86"/>
        <end position="103"/>
    </location>
</feature>
<evidence type="ECO:0000313" key="6">
    <source>
        <dbReference type="EMBL" id="AVI06407.1"/>
    </source>
</evidence>
<keyword evidence="4" id="KW-0732">Signal</keyword>
<dbReference type="Gene3D" id="1.10.530.10">
    <property type="match status" value="1"/>
</dbReference>
<feature type="compositionally biased region" description="Polar residues" evidence="3">
    <location>
        <begin position="200"/>
        <end position="210"/>
    </location>
</feature>
<dbReference type="InterPro" id="IPR038765">
    <property type="entry name" value="Papain-like_cys_pep_sf"/>
</dbReference>
<gene>
    <name evidence="6" type="ORF">AZE34_06440</name>
</gene>
<feature type="signal peptide" evidence="4">
    <location>
        <begin position="1"/>
        <end position="27"/>
    </location>
</feature>
<feature type="compositionally biased region" description="Low complexity" evidence="3">
    <location>
        <begin position="275"/>
        <end position="307"/>
    </location>
</feature>
<organism evidence="6">
    <name type="scientific">Staphylococcus hominis</name>
    <dbReference type="NCBI Taxonomy" id="1290"/>
    <lineage>
        <taxon>Bacteria</taxon>
        <taxon>Bacillati</taxon>
        <taxon>Bacillota</taxon>
        <taxon>Bacilli</taxon>
        <taxon>Bacillales</taxon>
        <taxon>Staphylococcaceae</taxon>
        <taxon>Staphylococcus</taxon>
    </lineage>
</organism>
<evidence type="ECO:0000256" key="4">
    <source>
        <dbReference type="SAM" id="SignalP"/>
    </source>
</evidence>
<feature type="compositionally biased region" description="Polar residues" evidence="3">
    <location>
        <begin position="361"/>
        <end position="378"/>
    </location>
</feature>
<feature type="region of interest" description="Disordered" evidence="3">
    <location>
        <begin position="169"/>
        <end position="317"/>
    </location>
</feature>
<proteinExistence type="inferred from homology"/>
<dbReference type="GO" id="GO:0004040">
    <property type="term" value="F:amidase activity"/>
    <property type="evidence" value="ECO:0007669"/>
    <property type="project" value="InterPro"/>
</dbReference>
<feature type="compositionally biased region" description="Low complexity" evidence="3">
    <location>
        <begin position="37"/>
        <end position="50"/>
    </location>
</feature>
<dbReference type="NCBIfam" id="NF006360">
    <property type="entry name" value="PRK08581.1-2"/>
    <property type="match status" value="1"/>
</dbReference>
<dbReference type="PANTHER" id="PTHR33308">
    <property type="entry name" value="PEPTIDOGLYCAN HYDROLASE FLGJ"/>
    <property type="match status" value="1"/>
</dbReference>
<feature type="compositionally biased region" description="Low complexity" evidence="3">
    <location>
        <begin position="56"/>
        <end position="69"/>
    </location>
</feature>
<evidence type="ECO:0000256" key="1">
    <source>
        <dbReference type="ARBA" id="ARBA00006088"/>
    </source>
</evidence>
<dbReference type="RefSeq" id="WP_037541714.1">
    <property type="nucleotide sequence ID" value="NZ_CP014107.1"/>
</dbReference>
<accession>A0A3S7GVH1</accession>
<dbReference type="PROSITE" id="PS50911">
    <property type="entry name" value="CHAP"/>
    <property type="match status" value="1"/>
</dbReference>
<feature type="compositionally biased region" description="Low complexity" evidence="3">
    <location>
        <begin position="172"/>
        <end position="189"/>
    </location>
</feature>
<dbReference type="SMART" id="SM00047">
    <property type="entry name" value="LYZ2"/>
    <property type="match status" value="1"/>
</dbReference>
<dbReference type="AlphaFoldDB" id="A0A3S7GVH1"/>
<feature type="compositionally biased region" description="Basic and acidic residues" evidence="3">
    <location>
        <begin position="70"/>
        <end position="83"/>
    </location>
</feature>
<dbReference type="InterPro" id="IPR007921">
    <property type="entry name" value="CHAP_dom"/>
</dbReference>
<keyword evidence="2" id="KW-0378">Hydrolase</keyword>
<evidence type="ECO:0000256" key="2">
    <source>
        <dbReference type="ARBA" id="ARBA00022801"/>
    </source>
</evidence>
<dbReference type="PANTHER" id="PTHR33308:SF9">
    <property type="entry name" value="PEPTIDOGLYCAN HYDROLASE FLGJ"/>
    <property type="match status" value="1"/>
</dbReference>
<protein>
    <submittedName>
        <fullName evidence="6">N-acetylmuramoyl-L-alanine amidase</fullName>
    </submittedName>
</protein>
<dbReference type="EMBL" id="CP014567">
    <property type="protein sequence ID" value="AVI06407.1"/>
    <property type="molecule type" value="Genomic_DNA"/>
</dbReference>